<feature type="transmembrane region" description="Helical" evidence="1">
    <location>
        <begin position="65"/>
        <end position="89"/>
    </location>
</feature>
<feature type="transmembrane region" description="Helical" evidence="1">
    <location>
        <begin position="208"/>
        <end position="230"/>
    </location>
</feature>
<keyword evidence="1" id="KW-0472">Membrane</keyword>
<name>A0A562B3L6_9BURK</name>
<dbReference type="AlphaFoldDB" id="A0A562B3L6"/>
<organism evidence="2 3">
    <name type="scientific">Cupriavidus gilardii J11</name>
    <dbReference type="NCBI Taxonomy" id="936133"/>
    <lineage>
        <taxon>Bacteria</taxon>
        <taxon>Pseudomonadati</taxon>
        <taxon>Pseudomonadota</taxon>
        <taxon>Betaproteobacteria</taxon>
        <taxon>Burkholderiales</taxon>
        <taxon>Burkholderiaceae</taxon>
        <taxon>Cupriavidus</taxon>
    </lineage>
</organism>
<evidence type="ECO:0000256" key="1">
    <source>
        <dbReference type="SAM" id="Phobius"/>
    </source>
</evidence>
<accession>A0A562B3L6</accession>
<feature type="transmembrane region" description="Helical" evidence="1">
    <location>
        <begin position="330"/>
        <end position="350"/>
    </location>
</feature>
<gene>
    <name evidence="2" type="ORF">L602_006100000010</name>
</gene>
<feature type="non-terminal residue" evidence="2">
    <location>
        <position position="460"/>
    </location>
</feature>
<keyword evidence="3" id="KW-1185">Reference proteome</keyword>
<keyword evidence="1" id="KW-0812">Transmembrane</keyword>
<evidence type="ECO:0000313" key="3">
    <source>
        <dbReference type="Proteomes" id="UP000318141"/>
    </source>
</evidence>
<feature type="transmembrane region" description="Helical" evidence="1">
    <location>
        <begin position="356"/>
        <end position="376"/>
    </location>
</feature>
<sequence length="460" mass="49088">MPNPVCGRGSSAVVPCLFQRRLYRVNTGLYLGWHTIAVAKVATFGATIAAFYRESRGVLVGLDKSAITCSLLGSVAAAAEVAITAVVFARTARKADKLGAKCVRHARSHRLLLEYCEQQKGKRKRVAYAVPIALTEPCGRGYAKYEAAFTQRQSAMTELSAMSVVFARDTVIQGAGAGANLALLWNALKLSDVLHVARCAIHVKAATLAAGAAGIACGVFHMVGGAIAVLRGNRTIRRATDKLESIGRRLRGRVLDSPDVGEAVSVFAAGMSARKTQRTEKYEALALKCDGKQFGKAIAISQQLHQYARNGEERALESARHQVRLGKLRIGYGAVSAAVGGAALAVALTVGAATPIGWAIAGVGALFAAGWLLYAWHRNKQYAKTLESFEEDHLHLAASADEVVCAALQALDGDRDGSRPDRMARKLIKQTLLAVGVTPEDFRVLKLCRAEDEADVRQAL</sequence>
<protein>
    <submittedName>
        <fullName evidence="2">Uncharacterized protein</fullName>
    </submittedName>
</protein>
<comment type="caution">
    <text evidence="2">The sequence shown here is derived from an EMBL/GenBank/DDBJ whole genome shotgun (WGS) entry which is preliminary data.</text>
</comment>
<keyword evidence="1" id="KW-1133">Transmembrane helix</keyword>
<proteinExistence type="predicted"/>
<feature type="transmembrane region" description="Helical" evidence="1">
    <location>
        <begin position="29"/>
        <end position="53"/>
    </location>
</feature>
<dbReference type="Proteomes" id="UP000318141">
    <property type="component" value="Unassembled WGS sequence"/>
</dbReference>
<dbReference type="EMBL" id="VLJN01000058">
    <property type="protein sequence ID" value="TWG79490.1"/>
    <property type="molecule type" value="Genomic_DNA"/>
</dbReference>
<evidence type="ECO:0000313" key="2">
    <source>
        <dbReference type="EMBL" id="TWG79490.1"/>
    </source>
</evidence>
<feature type="transmembrane region" description="Helical" evidence="1">
    <location>
        <begin position="170"/>
        <end position="188"/>
    </location>
</feature>
<reference evidence="2 3" key="1">
    <citation type="submission" date="2019-07" db="EMBL/GenBank/DDBJ databases">
        <title>Genome sequencing of lignin-degrading bacterial isolates.</title>
        <authorList>
            <person name="Gladden J."/>
        </authorList>
    </citation>
    <scope>NUCLEOTIDE SEQUENCE [LARGE SCALE GENOMIC DNA]</scope>
    <source>
        <strain evidence="2 3">J11</strain>
    </source>
</reference>